<dbReference type="AlphaFoldDB" id="A0A2T5CMM4"/>
<dbReference type="OrthoDB" id="5563425at2"/>
<gene>
    <name evidence="1" type="ORF">DY367_02800</name>
</gene>
<proteinExistence type="predicted"/>
<organism evidence="1 2">
    <name type="scientific">Alcaligenes xylosoxydans xylosoxydans</name>
    <name type="common">Achromobacter xylosoxidans</name>
    <dbReference type="NCBI Taxonomy" id="85698"/>
    <lineage>
        <taxon>Bacteria</taxon>
        <taxon>Pseudomonadati</taxon>
        <taxon>Pseudomonadota</taxon>
        <taxon>Betaproteobacteria</taxon>
        <taxon>Burkholderiales</taxon>
        <taxon>Alcaligenaceae</taxon>
        <taxon>Achromobacter</taxon>
    </lineage>
</organism>
<name>A0A2T5CMM4_ALCXX</name>
<dbReference type="EMBL" id="QVXO01000003">
    <property type="protein sequence ID" value="RPJ93274.1"/>
    <property type="molecule type" value="Genomic_DNA"/>
</dbReference>
<protein>
    <submittedName>
        <fullName evidence="1">Uncharacterized protein</fullName>
    </submittedName>
</protein>
<accession>A0A2T5CMM4</accession>
<reference evidence="1 2" key="1">
    <citation type="submission" date="2018-08" db="EMBL/GenBank/DDBJ databases">
        <title>Achromobacter xylosoxidans Genome sequencing and assembly.</title>
        <authorList>
            <person name="Wang R."/>
            <person name="Rensing C."/>
            <person name="Li Y."/>
        </authorList>
    </citation>
    <scope>NUCLEOTIDE SEQUENCE [LARGE SCALE GENOMIC DNA]</scope>
    <source>
        <strain evidence="1 2">GD003A</strain>
    </source>
</reference>
<evidence type="ECO:0000313" key="2">
    <source>
        <dbReference type="Proteomes" id="UP000285324"/>
    </source>
</evidence>
<evidence type="ECO:0000313" key="1">
    <source>
        <dbReference type="EMBL" id="RPJ93274.1"/>
    </source>
</evidence>
<comment type="caution">
    <text evidence="1">The sequence shown here is derived from an EMBL/GenBank/DDBJ whole genome shotgun (WGS) entry which is preliminary data.</text>
</comment>
<dbReference type="Proteomes" id="UP000285324">
    <property type="component" value="Unassembled WGS sequence"/>
</dbReference>
<sequence length="204" mass="22663">MMFRIRELQDLFVDACVRFPNGDLAFLSFYGRDGSAQQLFASLQLGVQEGGLRQLTLMTTSSAVETVVSVGDVKRLEKHSGRLPKQTLFGGLLHCWIYDPALLKPSRATRSGWVLRDVGGDEPPGAAADLVWDLIKQVSDVPLLDHWRDFLLGELSTDLLADLNDEACRPVGRISPTFVRLPTDFSRRISSYVRNGHLTLHPSA</sequence>